<accession>A0A6M3KBV6</accession>
<sequence>MAEKRKFAGIAGIPLPPEVWEVDTGVPKVTTPAPKATPPPAPTPPVGQLETLGSLGGSLAELKARTEYAFPVEEFKGKPSPIYAPPDVFTLEYQGQQYEEPVPEEGLFGTFKVESPENVPSNLRGEAEVYLDELGNVIFKEGGIWKGASPTSWVTWSGGEEVPTQYSLYDIFNEPTEAGTMAQAIKEGMKPLSGFTTQVPPEFTEKYDALRSYYLKGYGETYKVVRAELEYLQGADTPPRLLAQKAREEAERAVGFTIEGLHNKVLTELGVEPAYYKPNLTATTPSEFNILPGQGEVYGYKRSLHDTTAEFRKGIVGTLVGTDRIEADVLLFSAIEEGFKPESVTREESDSFMGMIVETKGEEINTAVADVRELLLSGLATGGSFSWIKNKGELAGLPISPLAKSYLDWLALTEGGGFSGIFSLISGIRTEAGEPIPESVRVLLETKEGREVLSRIGGGAVTGGVTPYTGEPEVEEGAKLPIGEEEQDIYNSFIRKTFKGYPVEVLSYLLRYSDIFRDMYNEAPPVKGDPVVESLRAIFPAEIAALETYNLPIPERLKDIARQKGWKEPVQGFLAYLQNLDKNVFEALLPGHARTAKSTWEVA</sequence>
<dbReference type="AlphaFoldDB" id="A0A6M3KBV6"/>
<gene>
    <name evidence="2" type="ORF">MM415A00942_0005</name>
</gene>
<organism evidence="2">
    <name type="scientific">viral metagenome</name>
    <dbReference type="NCBI Taxonomy" id="1070528"/>
    <lineage>
        <taxon>unclassified sequences</taxon>
        <taxon>metagenomes</taxon>
        <taxon>organismal metagenomes</taxon>
    </lineage>
</organism>
<proteinExistence type="predicted"/>
<dbReference type="EMBL" id="MT142368">
    <property type="protein sequence ID" value="QJA79144.1"/>
    <property type="molecule type" value="Genomic_DNA"/>
</dbReference>
<evidence type="ECO:0000313" key="2">
    <source>
        <dbReference type="EMBL" id="QJA79144.1"/>
    </source>
</evidence>
<feature type="region of interest" description="Disordered" evidence="1">
    <location>
        <begin position="25"/>
        <end position="47"/>
    </location>
</feature>
<evidence type="ECO:0000256" key="1">
    <source>
        <dbReference type="SAM" id="MobiDB-lite"/>
    </source>
</evidence>
<protein>
    <submittedName>
        <fullName evidence="2">Uncharacterized protein</fullName>
    </submittedName>
</protein>
<name>A0A6M3KBV6_9ZZZZ</name>
<reference evidence="2" key="1">
    <citation type="submission" date="2020-03" db="EMBL/GenBank/DDBJ databases">
        <title>The deep terrestrial virosphere.</title>
        <authorList>
            <person name="Holmfeldt K."/>
            <person name="Nilsson E."/>
            <person name="Simone D."/>
            <person name="Lopez-Fernandez M."/>
            <person name="Wu X."/>
            <person name="de Brujin I."/>
            <person name="Lundin D."/>
            <person name="Andersson A."/>
            <person name="Bertilsson S."/>
            <person name="Dopson M."/>
        </authorList>
    </citation>
    <scope>NUCLEOTIDE SEQUENCE</scope>
    <source>
        <strain evidence="2">MM415A00942</strain>
    </source>
</reference>
<feature type="compositionally biased region" description="Pro residues" evidence="1">
    <location>
        <begin position="35"/>
        <end position="45"/>
    </location>
</feature>